<dbReference type="SMART" id="SM00768">
    <property type="entry name" value="X8"/>
    <property type="match status" value="1"/>
</dbReference>
<proteinExistence type="inferred from homology"/>
<comment type="catalytic activity">
    <reaction evidence="1">
        <text>Hydrolysis of (1-&gt;3)-beta-D-glucosidic linkages in (1-&gt;3)-beta-D-glucans.</text>
        <dbReference type="EC" id="3.2.1.39"/>
    </reaction>
</comment>
<feature type="domain" description="X8" evidence="15">
    <location>
        <begin position="429"/>
        <end position="513"/>
    </location>
</feature>
<dbReference type="EMBL" id="CP144695">
    <property type="protein sequence ID" value="WVZ06370.1"/>
    <property type="molecule type" value="Genomic_DNA"/>
</dbReference>
<dbReference type="Gene3D" id="3.20.20.80">
    <property type="entry name" value="Glycosidases"/>
    <property type="match status" value="1"/>
</dbReference>
<dbReference type="InterPro" id="IPR012946">
    <property type="entry name" value="X8"/>
</dbReference>
<dbReference type="Gene3D" id="1.20.58.1040">
    <property type="match status" value="1"/>
</dbReference>
<keyword evidence="8" id="KW-0611">Plant defense</keyword>
<keyword evidence="6 14" id="KW-0732">Signal</keyword>
<reference evidence="16 17" key="1">
    <citation type="journal article" date="2023" name="Life. Sci Alliance">
        <title>Evolutionary insights into 3D genome organization and epigenetic landscape of Vigna mungo.</title>
        <authorList>
            <person name="Junaid A."/>
            <person name="Singh B."/>
            <person name="Bhatia S."/>
        </authorList>
    </citation>
    <scope>NUCLEOTIDE SEQUENCE [LARGE SCALE GENOMIC DNA]</scope>
    <source>
        <strain evidence="16">Urdbean</strain>
    </source>
</reference>
<dbReference type="InterPro" id="IPR000490">
    <property type="entry name" value="Glyco_hydro_17"/>
</dbReference>
<dbReference type="EC" id="3.2.1.39" evidence="4"/>
<evidence type="ECO:0000256" key="4">
    <source>
        <dbReference type="ARBA" id="ARBA00012780"/>
    </source>
</evidence>
<evidence type="ECO:0000256" key="1">
    <source>
        <dbReference type="ARBA" id="ARBA00000382"/>
    </source>
</evidence>
<organism evidence="16 17">
    <name type="scientific">Vigna mungo</name>
    <name type="common">Black gram</name>
    <name type="synonym">Phaseolus mungo</name>
    <dbReference type="NCBI Taxonomy" id="3915"/>
    <lineage>
        <taxon>Eukaryota</taxon>
        <taxon>Viridiplantae</taxon>
        <taxon>Streptophyta</taxon>
        <taxon>Embryophyta</taxon>
        <taxon>Tracheophyta</taxon>
        <taxon>Spermatophyta</taxon>
        <taxon>Magnoliopsida</taxon>
        <taxon>eudicotyledons</taxon>
        <taxon>Gunneridae</taxon>
        <taxon>Pentapetalae</taxon>
        <taxon>rosids</taxon>
        <taxon>fabids</taxon>
        <taxon>Fabales</taxon>
        <taxon>Fabaceae</taxon>
        <taxon>Papilionoideae</taxon>
        <taxon>50 kb inversion clade</taxon>
        <taxon>NPAAA clade</taxon>
        <taxon>indigoferoid/millettioid clade</taxon>
        <taxon>Phaseoleae</taxon>
        <taxon>Vigna</taxon>
    </lineage>
</organism>
<evidence type="ECO:0000256" key="11">
    <source>
        <dbReference type="ARBA" id="ARBA00033335"/>
    </source>
</evidence>
<evidence type="ECO:0000256" key="9">
    <source>
        <dbReference type="ARBA" id="ARBA00023157"/>
    </source>
</evidence>
<keyword evidence="5" id="KW-0336">GPI-anchor</keyword>
<evidence type="ECO:0000256" key="12">
    <source>
        <dbReference type="ARBA" id="ARBA00033417"/>
    </source>
</evidence>
<dbReference type="Proteomes" id="UP001374535">
    <property type="component" value="Chromosome 6"/>
</dbReference>
<accession>A0AAQ3NCA9</accession>
<dbReference type="PANTHER" id="PTHR32227">
    <property type="entry name" value="GLUCAN ENDO-1,3-BETA-GLUCOSIDASE BG1-RELATED-RELATED"/>
    <property type="match status" value="1"/>
</dbReference>
<dbReference type="Pfam" id="PF00332">
    <property type="entry name" value="Glyco_hydro_17"/>
    <property type="match status" value="1"/>
</dbReference>
<evidence type="ECO:0000256" key="13">
    <source>
        <dbReference type="RuleBase" id="RU004335"/>
    </source>
</evidence>
<name>A0AAQ3NCA9_VIGMU</name>
<evidence type="ECO:0000259" key="15">
    <source>
        <dbReference type="SMART" id="SM00768"/>
    </source>
</evidence>
<keyword evidence="5" id="KW-0325">Glycoprotein</keyword>
<dbReference type="SUPFAM" id="SSF51445">
    <property type="entry name" value="(Trans)glycosidases"/>
    <property type="match status" value="1"/>
</dbReference>
<dbReference type="GO" id="GO:0005975">
    <property type="term" value="P:carbohydrate metabolic process"/>
    <property type="evidence" value="ECO:0007669"/>
    <property type="project" value="InterPro"/>
</dbReference>
<dbReference type="InterPro" id="IPR044965">
    <property type="entry name" value="Glyco_hydro_17_plant"/>
</dbReference>
<feature type="signal peptide" evidence="14">
    <location>
        <begin position="1"/>
        <end position="36"/>
    </location>
</feature>
<keyword evidence="10" id="KW-0326">Glycosidase</keyword>
<keyword evidence="9" id="KW-1015">Disulfide bond</keyword>
<keyword evidence="5" id="KW-0449">Lipoprotein</keyword>
<dbReference type="InterPro" id="IPR017853">
    <property type="entry name" value="GH"/>
</dbReference>
<dbReference type="FunFam" id="3.20.20.80:FF:000002">
    <property type="entry name" value="Glucan endo-1,3-beta-glucosidase 3"/>
    <property type="match status" value="1"/>
</dbReference>
<evidence type="ECO:0000256" key="2">
    <source>
        <dbReference type="ARBA" id="ARBA00004609"/>
    </source>
</evidence>
<evidence type="ECO:0000313" key="17">
    <source>
        <dbReference type="Proteomes" id="UP001374535"/>
    </source>
</evidence>
<dbReference type="GO" id="GO:0042973">
    <property type="term" value="F:glucan endo-1,3-beta-D-glucosidase activity"/>
    <property type="evidence" value="ECO:0007669"/>
    <property type="project" value="UniProtKB-EC"/>
</dbReference>
<keyword evidence="7" id="KW-0378">Hydrolase</keyword>
<feature type="chain" id="PRO_5043003615" description="glucan endo-1,3-beta-D-glucosidase" evidence="14">
    <location>
        <begin position="37"/>
        <end position="513"/>
    </location>
</feature>
<comment type="similarity">
    <text evidence="3 13">Belongs to the glycosyl hydrolase 17 family.</text>
</comment>
<evidence type="ECO:0000256" key="5">
    <source>
        <dbReference type="ARBA" id="ARBA00022622"/>
    </source>
</evidence>
<evidence type="ECO:0000256" key="6">
    <source>
        <dbReference type="ARBA" id="ARBA00022729"/>
    </source>
</evidence>
<evidence type="ECO:0000256" key="10">
    <source>
        <dbReference type="ARBA" id="ARBA00023295"/>
    </source>
</evidence>
<evidence type="ECO:0000256" key="3">
    <source>
        <dbReference type="ARBA" id="ARBA00008773"/>
    </source>
</evidence>
<dbReference type="AlphaFoldDB" id="A0AAQ3NCA9"/>
<dbReference type="GO" id="GO:0006952">
    <property type="term" value="P:defense response"/>
    <property type="evidence" value="ECO:0007669"/>
    <property type="project" value="UniProtKB-KW"/>
</dbReference>
<evidence type="ECO:0000256" key="14">
    <source>
        <dbReference type="SAM" id="SignalP"/>
    </source>
</evidence>
<protein>
    <recommendedName>
        <fullName evidence="4">glucan endo-1,3-beta-D-glucosidase</fullName>
        <ecNumber evidence="4">3.2.1.39</ecNumber>
    </recommendedName>
    <alternativeName>
        <fullName evidence="11">(1-&gt;3)-beta-glucan endohydrolase</fullName>
    </alternativeName>
    <alternativeName>
        <fullName evidence="12">Beta-1,3-endoglucanase</fullName>
    </alternativeName>
</protein>
<evidence type="ECO:0000313" key="16">
    <source>
        <dbReference type="EMBL" id="WVZ06370.1"/>
    </source>
</evidence>
<evidence type="ECO:0000256" key="7">
    <source>
        <dbReference type="ARBA" id="ARBA00022801"/>
    </source>
</evidence>
<sequence length="513" mass="56305">MLLTSYFKHTTSSMDTTSFFSSFLLLLLHLAAAAHGIGINYGTLGDNLPPPATVANFLKTRTTIDRVKIYDVNPQILQAFANTGIPVTVTAPNGDIAVLKQIDSARQWVVTHIKPFHPQTKIKYILVGSELLHWGDADMIRGLNPAMRTLHSALLAEGITDIKVTTAHSLGIMRSSIPPSAGRFRPGFAKRVLGPMLKFLKETRAPFMVNPYPYFGYNGKNVNFLLFRPNRGLYDRNTKLSYTNQFDALMDAVHSAMKDVGCGDVDIAIGETGWPSICDGWDACSGNNAQTFNSQLVKHLASGKGTPLMPNRTFETYIFALFNENQKPGPIAERNWGLFQPDFTPVYDCGVMRNGQVYRLSFSSVISRFFFFTVEIEVYPPSFAPHHPCFIRQNLSTALSFTWLSIAPVNPGPAPWTKPGPAPAAGGGKWCVPKADANDAALQANINYVCSQGVDCKPIQPGGVCYAPNNVKALATYAMNAYYQANGRHDFNCDFSNTGVITTTNPSHDNCKI</sequence>
<keyword evidence="17" id="KW-1185">Reference proteome</keyword>
<dbReference type="Pfam" id="PF07983">
    <property type="entry name" value="X8"/>
    <property type="match status" value="1"/>
</dbReference>
<dbReference type="GO" id="GO:0098552">
    <property type="term" value="C:side of membrane"/>
    <property type="evidence" value="ECO:0007669"/>
    <property type="project" value="UniProtKB-KW"/>
</dbReference>
<keyword evidence="5" id="KW-0472">Membrane</keyword>
<evidence type="ECO:0000256" key="8">
    <source>
        <dbReference type="ARBA" id="ARBA00022821"/>
    </source>
</evidence>
<dbReference type="FunFam" id="1.20.58.1040:FF:000003">
    <property type="entry name" value="glucan endo-1,3-beta-glucosidase 7"/>
    <property type="match status" value="1"/>
</dbReference>
<comment type="subcellular location">
    <subcellularLocation>
        <location evidence="2">Cell membrane</location>
        <topology evidence="2">Lipid-anchor</topology>
        <topology evidence="2">GPI-anchor</topology>
    </subcellularLocation>
</comment>
<gene>
    <name evidence="16" type="ORF">V8G54_019716</name>
</gene>
<dbReference type="GO" id="GO:0005886">
    <property type="term" value="C:plasma membrane"/>
    <property type="evidence" value="ECO:0007669"/>
    <property type="project" value="UniProtKB-SubCell"/>
</dbReference>